<feature type="transmembrane region" description="Helical" evidence="1">
    <location>
        <begin position="335"/>
        <end position="353"/>
    </location>
</feature>
<evidence type="ECO:0000259" key="3">
    <source>
        <dbReference type="Pfam" id="PF19040"/>
    </source>
</evidence>
<feature type="transmembrane region" description="Helical" evidence="1">
    <location>
        <begin position="245"/>
        <end position="266"/>
    </location>
</feature>
<keyword evidence="4" id="KW-0012">Acyltransferase</keyword>
<dbReference type="Proteomes" id="UP000270036">
    <property type="component" value="Chromosome"/>
</dbReference>
<keyword evidence="4" id="KW-0808">Transferase</keyword>
<dbReference type="InterPro" id="IPR050879">
    <property type="entry name" value="Acyltransferase_3"/>
</dbReference>
<dbReference type="RefSeq" id="WP_051803723.1">
    <property type="nucleotide sequence ID" value="NZ_FOIX01000004.1"/>
</dbReference>
<dbReference type="EC" id="2.3.1.-" evidence="4"/>
<keyword evidence="1" id="KW-0812">Transmembrane</keyword>
<evidence type="ECO:0000256" key="1">
    <source>
        <dbReference type="SAM" id="Phobius"/>
    </source>
</evidence>
<feature type="transmembrane region" description="Helical" evidence="1">
    <location>
        <begin position="7"/>
        <end position="25"/>
    </location>
</feature>
<feature type="transmembrane region" description="Helical" evidence="1">
    <location>
        <begin position="72"/>
        <end position="92"/>
    </location>
</feature>
<feature type="transmembrane region" description="Helical" evidence="1">
    <location>
        <begin position="139"/>
        <end position="156"/>
    </location>
</feature>
<dbReference type="OrthoDB" id="290051at2"/>
<feature type="transmembrane region" description="Helical" evidence="1">
    <location>
        <begin position="305"/>
        <end position="323"/>
    </location>
</feature>
<dbReference type="GO" id="GO:0016020">
    <property type="term" value="C:membrane"/>
    <property type="evidence" value="ECO:0007669"/>
    <property type="project" value="TreeGrafter"/>
</dbReference>
<evidence type="ECO:0000259" key="2">
    <source>
        <dbReference type="Pfam" id="PF01757"/>
    </source>
</evidence>
<feature type="transmembrane region" description="Helical" evidence="1">
    <location>
        <begin position="163"/>
        <end position="182"/>
    </location>
</feature>
<organism evidence="4 5">
    <name type="scientific">Kaistella antarctica</name>
    <dbReference type="NCBI Taxonomy" id="266748"/>
    <lineage>
        <taxon>Bacteria</taxon>
        <taxon>Pseudomonadati</taxon>
        <taxon>Bacteroidota</taxon>
        <taxon>Flavobacteriia</taxon>
        <taxon>Flavobacteriales</taxon>
        <taxon>Weeksellaceae</taxon>
        <taxon>Chryseobacterium group</taxon>
        <taxon>Kaistella</taxon>
    </lineage>
</organism>
<feature type="domain" description="SGNH" evidence="3">
    <location>
        <begin position="405"/>
        <end position="610"/>
    </location>
</feature>
<accession>A0A3S4YJZ4</accession>
<dbReference type="PANTHER" id="PTHR23028">
    <property type="entry name" value="ACETYLTRANSFERASE"/>
    <property type="match status" value="1"/>
</dbReference>
<dbReference type="Pfam" id="PF01757">
    <property type="entry name" value="Acyl_transf_3"/>
    <property type="match status" value="1"/>
</dbReference>
<feature type="transmembrane region" description="Helical" evidence="1">
    <location>
        <begin position="31"/>
        <end position="51"/>
    </location>
</feature>
<sequence length="623" mass="72561">MKFRYDISFLRAFSVIAVMFFHFKIPFFTGGFLGVDVFFVISGFLMTQIVLRKFETDSFSVLEFYKKRVLRIIPALQFLLWFVLLASMVVLLQPDIALNAKYSALASVFVSNIYFWKYVNYFTSGDNILLHTWTLGVEWQFYLLYPLLLLLLKNYFKTRRQLFSSIIVSVTLFSLCLMLYLYKSDNNFTFYMLPTRFWELSVGGCAYLASSKINLTKTVKNNLVAGSIVILIGAVYLISEKVLWPSWYTLIPVLATVAILTLNADLKIFQNKFINFLGNISYSLYLWHWVWYVLLNNFGYASGKYVVILILLSVFSAFISYRFVENNKRIATLKYISISMVAILATCAVLYKYPSNFLTQKISLYNNKNYEIGNFKGEYIKNSKDAQFNPCNCFITNNQELKEYDFSNCLEINANKPNVLLLGDSHAAQFSASLRHLKQYNIMEASAGYAFPLIETRGKKDSQLLMNYIYGKFLPLNSKKIDLVIISAHWLMKDNANLNYTLDEIKQQLLQTTAFLNRNKIKYLIIGQTEYYTLDYPRIVMLKNLGRNENEFVNEKGLEMNIFLKKIVPAENYIDIYRSSNLIHFDQNKEMPYMFDSNHFSSYGADQVLDKIVLERIIEKIRK</sequence>
<feature type="transmembrane region" description="Helical" evidence="1">
    <location>
        <begin position="188"/>
        <end position="209"/>
    </location>
</feature>
<gene>
    <name evidence="4" type="primary">oatA_1</name>
    <name evidence="4" type="ORF">NCTC13489_01578</name>
</gene>
<dbReference type="PANTHER" id="PTHR23028:SF53">
    <property type="entry name" value="ACYL_TRANSF_3 DOMAIN-CONTAINING PROTEIN"/>
    <property type="match status" value="1"/>
</dbReference>
<dbReference type="KEGG" id="cant:NCTC13489_01578"/>
<dbReference type="EMBL" id="LR134441">
    <property type="protein sequence ID" value="VEH99525.1"/>
    <property type="molecule type" value="Genomic_DNA"/>
</dbReference>
<dbReference type="GO" id="GO:0009103">
    <property type="term" value="P:lipopolysaccharide biosynthetic process"/>
    <property type="evidence" value="ECO:0007669"/>
    <property type="project" value="TreeGrafter"/>
</dbReference>
<keyword evidence="1" id="KW-1133">Transmembrane helix</keyword>
<dbReference type="Pfam" id="PF19040">
    <property type="entry name" value="SGNH"/>
    <property type="match status" value="1"/>
</dbReference>
<feature type="transmembrane region" description="Helical" evidence="1">
    <location>
        <begin position="221"/>
        <end position="239"/>
    </location>
</feature>
<dbReference type="GO" id="GO:0016747">
    <property type="term" value="F:acyltransferase activity, transferring groups other than amino-acyl groups"/>
    <property type="evidence" value="ECO:0007669"/>
    <property type="project" value="InterPro"/>
</dbReference>
<dbReference type="InterPro" id="IPR002656">
    <property type="entry name" value="Acyl_transf_3_dom"/>
</dbReference>
<proteinExistence type="predicted"/>
<dbReference type="AlphaFoldDB" id="A0A3S4YJZ4"/>
<dbReference type="InterPro" id="IPR043968">
    <property type="entry name" value="SGNH"/>
</dbReference>
<feature type="domain" description="Acyltransferase 3" evidence="2">
    <location>
        <begin position="5"/>
        <end position="321"/>
    </location>
</feature>
<feature type="transmembrane region" description="Helical" evidence="1">
    <location>
        <begin position="273"/>
        <end position="293"/>
    </location>
</feature>
<name>A0A3S4YJZ4_9FLAO</name>
<keyword evidence="1" id="KW-0472">Membrane</keyword>
<reference evidence="4 5" key="1">
    <citation type="submission" date="2018-12" db="EMBL/GenBank/DDBJ databases">
        <authorList>
            <consortium name="Pathogen Informatics"/>
        </authorList>
    </citation>
    <scope>NUCLEOTIDE SEQUENCE [LARGE SCALE GENOMIC DNA]</scope>
    <source>
        <strain evidence="4 5">NCTC13489</strain>
    </source>
</reference>
<evidence type="ECO:0000313" key="5">
    <source>
        <dbReference type="Proteomes" id="UP000270036"/>
    </source>
</evidence>
<protein>
    <submittedName>
        <fullName evidence="4">O-acetyltransferase OatA</fullName>
        <ecNumber evidence="4">2.3.1.-</ecNumber>
    </submittedName>
</protein>
<evidence type="ECO:0000313" key="4">
    <source>
        <dbReference type="EMBL" id="VEH99525.1"/>
    </source>
</evidence>